<dbReference type="AlphaFoldDB" id="A0A117P5S4"/>
<evidence type="ECO:0000256" key="1">
    <source>
        <dbReference type="SAM" id="MobiDB-lite"/>
    </source>
</evidence>
<evidence type="ECO:0000259" key="2">
    <source>
        <dbReference type="Pfam" id="PF03713"/>
    </source>
</evidence>
<reference evidence="3 4" key="1">
    <citation type="submission" date="2015-10" db="EMBL/GenBank/DDBJ databases">
        <title>Draft genome sequence of Streptomyces curacoi DSM 40107, type strain for the species Streptomyces curacoi.</title>
        <authorList>
            <person name="Ruckert C."/>
            <person name="Winkler A."/>
            <person name="Kalinowski J."/>
            <person name="Kampfer P."/>
            <person name="Glaeser S."/>
        </authorList>
    </citation>
    <scope>NUCLEOTIDE SEQUENCE [LARGE SCALE GENOMIC DNA]</scope>
    <source>
        <strain evidence="3 4">DSM 40107</strain>
    </source>
</reference>
<dbReference type="InterPro" id="IPR005183">
    <property type="entry name" value="DUF305_CopM-like"/>
</dbReference>
<feature type="region of interest" description="Disordered" evidence="1">
    <location>
        <begin position="41"/>
        <end position="83"/>
    </location>
</feature>
<dbReference type="EMBL" id="LMWJ01000015">
    <property type="protein sequence ID" value="KUM73574.1"/>
    <property type="molecule type" value="Genomic_DNA"/>
</dbReference>
<proteinExistence type="predicted"/>
<feature type="compositionally biased region" description="Basic and acidic residues" evidence="1">
    <location>
        <begin position="62"/>
        <end position="79"/>
    </location>
</feature>
<sequence length="228" mass="24369">MHISTGGNEHVTKTACRRAPLLTAVLAASVMLTLGGCDSGADDSKSAAASGPSVIVPGEPGEENRRMSAEEAARQRAEDDSPNSADVAYARMMIEHHEQALEMTELVPDRAESAKVEQLAERIAAAQGPEITAMKGWLKNHGKAGKSDGHEHASMPGMATEAQLDKLRAARGKAFDQLFLTLMITHHDGAITMATDVKGQGNNIQIEEMADEVVAQQTAEITRMRDML</sequence>
<dbReference type="PANTHER" id="PTHR36933">
    <property type="entry name" value="SLL0788 PROTEIN"/>
    <property type="match status" value="1"/>
</dbReference>
<name>A0A117P5S4_9ACTN</name>
<gene>
    <name evidence="3" type="ORF">AQI70_22770</name>
</gene>
<evidence type="ECO:0000313" key="4">
    <source>
        <dbReference type="Proteomes" id="UP000054024"/>
    </source>
</evidence>
<organism evidence="3 4">
    <name type="scientific">Streptomyces curacoi</name>
    <dbReference type="NCBI Taxonomy" id="146536"/>
    <lineage>
        <taxon>Bacteria</taxon>
        <taxon>Bacillati</taxon>
        <taxon>Actinomycetota</taxon>
        <taxon>Actinomycetes</taxon>
        <taxon>Kitasatosporales</taxon>
        <taxon>Streptomycetaceae</taxon>
        <taxon>Streptomyces</taxon>
    </lineage>
</organism>
<dbReference type="Proteomes" id="UP000054024">
    <property type="component" value="Unassembled WGS sequence"/>
</dbReference>
<keyword evidence="4" id="KW-1185">Reference proteome</keyword>
<dbReference type="Gene3D" id="1.20.1260.10">
    <property type="match status" value="1"/>
</dbReference>
<protein>
    <recommendedName>
        <fullName evidence="2">DUF305 domain-containing protein</fullName>
    </recommendedName>
</protein>
<feature type="domain" description="DUF305" evidence="2">
    <location>
        <begin position="86"/>
        <end position="228"/>
    </location>
</feature>
<dbReference type="OrthoDB" id="26872at2"/>
<dbReference type="Pfam" id="PF03713">
    <property type="entry name" value="DUF305"/>
    <property type="match status" value="1"/>
</dbReference>
<comment type="caution">
    <text evidence="3">The sequence shown here is derived from an EMBL/GenBank/DDBJ whole genome shotgun (WGS) entry which is preliminary data.</text>
</comment>
<dbReference type="STRING" id="146536.AQI70_22770"/>
<dbReference type="PANTHER" id="PTHR36933:SF1">
    <property type="entry name" value="SLL0788 PROTEIN"/>
    <property type="match status" value="1"/>
</dbReference>
<accession>A0A117P5S4</accession>
<dbReference type="InterPro" id="IPR012347">
    <property type="entry name" value="Ferritin-like"/>
</dbReference>
<evidence type="ECO:0000313" key="3">
    <source>
        <dbReference type="EMBL" id="KUM73574.1"/>
    </source>
</evidence>